<proteinExistence type="inferred from homology"/>
<dbReference type="PROSITE" id="PS52004">
    <property type="entry name" value="KS3_2"/>
    <property type="match status" value="1"/>
</dbReference>
<dbReference type="SMART" id="SM00825">
    <property type="entry name" value="PKS_KS"/>
    <property type="match status" value="1"/>
</dbReference>
<name>A0A2C9CUV6_9RHOB</name>
<dbReference type="AlphaFoldDB" id="A0A2C9CUV6"/>
<dbReference type="InterPro" id="IPR014030">
    <property type="entry name" value="Ketoacyl_synth_N"/>
</dbReference>
<comment type="pathway">
    <text evidence="1">Lipid metabolism; fatty acid biosynthesis.</text>
</comment>
<dbReference type="GO" id="GO:0005829">
    <property type="term" value="C:cytosol"/>
    <property type="evidence" value="ECO:0007669"/>
    <property type="project" value="TreeGrafter"/>
</dbReference>
<evidence type="ECO:0000256" key="3">
    <source>
        <dbReference type="ARBA" id="ARBA00022679"/>
    </source>
</evidence>
<dbReference type="Pfam" id="PF02801">
    <property type="entry name" value="Ketoacyl-synt_C"/>
    <property type="match status" value="1"/>
</dbReference>
<organism evidence="6 7">
    <name type="scientific">Pontivivens marinum</name>
    <dbReference type="NCBI Taxonomy" id="1690039"/>
    <lineage>
        <taxon>Bacteria</taxon>
        <taxon>Pseudomonadati</taxon>
        <taxon>Pseudomonadota</taxon>
        <taxon>Alphaproteobacteria</taxon>
        <taxon>Rhodobacterales</taxon>
        <taxon>Paracoccaceae</taxon>
        <taxon>Pontivivens</taxon>
    </lineage>
</organism>
<feature type="domain" description="Ketosynthase family 3 (KS3)" evidence="5">
    <location>
        <begin position="1"/>
        <end position="377"/>
    </location>
</feature>
<dbReference type="SUPFAM" id="SSF53901">
    <property type="entry name" value="Thiolase-like"/>
    <property type="match status" value="2"/>
</dbReference>
<dbReference type="PANTHER" id="PTHR11712">
    <property type="entry name" value="POLYKETIDE SYNTHASE-RELATED"/>
    <property type="match status" value="1"/>
</dbReference>
<reference evidence="7" key="1">
    <citation type="submission" date="2017-09" db="EMBL/GenBank/DDBJ databases">
        <authorList>
            <person name="Varghese N."/>
            <person name="Submissions S."/>
        </authorList>
    </citation>
    <scope>NUCLEOTIDE SEQUENCE [LARGE SCALE GENOMIC DNA]</scope>
    <source>
        <strain evidence="7">C7</strain>
    </source>
</reference>
<evidence type="ECO:0000259" key="5">
    <source>
        <dbReference type="PROSITE" id="PS52004"/>
    </source>
</evidence>
<dbReference type="GO" id="GO:0006633">
    <property type="term" value="P:fatty acid biosynthetic process"/>
    <property type="evidence" value="ECO:0007669"/>
    <property type="project" value="TreeGrafter"/>
</dbReference>
<dbReference type="InterPro" id="IPR020841">
    <property type="entry name" value="PKS_Beta-ketoAc_synthase_dom"/>
</dbReference>
<dbReference type="Pfam" id="PF00109">
    <property type="entry name" value="ketoacyl-synt"/>
    <property type="match status" value="1"/>
</dbReference>
<dbReference type="InterPro" id="IPR014031">
    <property type="entry name" value="Ketoacyl_synth_C"/>
</dbReference>
<dbReference type="EMBL" id="OCTN01000007">
    <property type="protein sequence ID" value="SOH94990.1"/>
    <property type="molecule type" value="Genomic_DNA"/>
</dbReference>
<dbReference type="RefSeq" id="WP_097931092.1">
    <property type="nucleotide sequence ID" value="NZ_OCTN01000007.1"/>
</dbReference>
<sequence length="385" mass="39333">MSRIVITGVGACTCVGDTAPECLDAFIAGRQGNATLQHLRPSQYGSTIAYERAEKGEGDGRRRSSAFLSRALREAVTMAGPDVHTMSVPVYVGTGLRELRTAELAALAGDRIAVGDLDFTAAVRDVMPAAEQVLTISNACAASNYALALAMDAVRMGAPMAIAAGCDTLTSSMFGLLDRVNPESVEAVQVFDKYRKGVLMGDGGVALIVETEDSARAAGRTPLAQVMAVGLSTDAVHETAPDAAGISRALHDAYTRAGIGPDAVDAIYVHGTGTGLNDSTESAVLAQAFADVADKPAISGIKAMTGHTSGASGAIGVIAAIHALRTGAIPPTPGTTNPVDEAAGFGLSGAAQQVETRIAQVNAFGFGGVNSVVLLSRYEENRDAA</sequence>
<accession>A0A2C9CUV6</accession>
<comment type="similarity">
    <text evidence="2 4">Belongs to the thiolase-like superfamily. Beta-ketoacyl-ACP synthases family.</text>
</comment>
<evidence type="ECO:0000313" key="6">
    <source>
        <dbReference type="EMBL" id="SOH94990.1"/>
    </source>
</evidence>
<evidence type="ECO:0000313" key="7">
    <source>
        <dbReference type="Proteomes" id="UP000220034"/>
    </source>
</evidence>
<keyword evidence="3 4" id="KW-0808">Transferase</keyword>
<dbReference type="OrthoDB" id="9808669at2"/>
<evidence type="ECO:0000256" key="2">
    <source>
        <dbReference type="ARBA" id="ARBA00008467"/>
    </source>
</evidence>
<evidence type="ECO:0000256" key="1">
    <source>
        <dbReference type="ARBA" id="ARBA00005194"/>
    </source>
</evidence>
<keyword evidence="7" id="KW-1185">Reference proteome</keyword>
<dbReference type="PANTHER" id="PTHR11712:SF336">
    <property type="entry name" value="3-OXOACYL-[ACYL-CARRIER-PROTEIN] SYNTHASE, MITOCHONDRIAL"/>
    <property type="match status" value="1"/>
</dbReference>
<gene>
    <name evidence="6" type="ORF">SAMN06273572_10711</name>
</gene>
<dbReference type="Proteomes" id="UP000220034">
    <property type="component" value="Unassembled WGS sequence"/>
</dbReference>
<protein>
    <submittedName>
        <fullName evidence="6">3-oxoacyl-[acyl-carrier-protein] synthase II</fullName>
    </submittedName>
</protein>
<evidence type="ECO:0000256" key="4">
    <source>
        <dbReference type="RuleBase" id="RU003694"/>
    </source>
</evidence>
<dbReference type="InterPro" id="IPR016039">
    <property type="entry name" value="Thiolase-like"/>
</dbReference>
<dbReference type="GO" id="GO:0004315">
    <property type="term" value="F:3-oxoacyl-[acyl-carrier-protein] synthase activity"/>
    <property type="evidence" value="ECO:0007669"/>
    <property type="project" value="TreeGrafter"/>
</dbReference>
<dbReference type="Gene3D" id="3.40.47.10">
    <property type="match status" value="1"/>
</dbReference>
<dbReference type="InterPro" id="IPR000794">
    <property type="entry name" value="Beta-ketoacyl_synthase"/>
</dbReference>